<evidence type="ECO:0000256" key="2">
    <source>
        <dbReference type="SAM" id="MobiDB-lite"/>
    </source>
</evidence>
<dbReference type="GO" id="GO:0003964">
    <property type="term" value="F:RNA-directed DNA polymerase activity"/>
    <property type="evidence" value="ECO:0007669"/>
    <property type="project" value="UniProtKB-EC"/>
</dbReference>
<evidence type="ECO:0000256" key="1">
    <source>
        <dbReference type="ARBA" id="ARBA00012493"/>
    </source>
</evidence>
<sequence>LETRTTCLSFRHRKPLTAYEPFGQADALSRLIATHSPPEEDVIIAKIARDINAIFHENVKRSPVTAKDVARATAEDDTLRQVLDHIAHNNWPKKPSSAIASYAHLRNDLSTQQGCLLFGSRIIIPRSLQPQSLKILHEGHPGINRMESLARSYVFCTRINEDLENWFAPVPIVKKPPSHQSKTRSARGPAQTHHGLDPHRRCRSAWSRNRRRLL</sequence>
<dbReference type="PANTHER" id="PTHR37984">
    <property type="entry name" value="PROTEIN CBG26694"/>
    <property type="match status" value="1"/>
</dbReference>
<dbReference type="InterPro" id="IPR041588">
    <property type="entry name" value="Integrase_H2C2"/>
</dbReference>
<proteinExistence type="predicted"/>
<dbReference type="WBParaSite" id="HPLM_0000932801-mRNA-1">
    <property type="protein sequence ID" value="HPLM_0000932801-mRNA-1"/>
    <property type="gene ID" value="HPLM_0000932801"/>
</dbReference>
<name>A0A0N4WF65_HAEPC</name>
<accession>A0A0N4WF65</accession>
<feature type="domain" description="Integrase zinc-binding" evidence="3">
    <location>
        <begin position="124"/>
        <end position="166"/>
    </location>
</feature>
<protein>
    <recommendedName>
        <fullName evidence="1">RNA-directed DNA polymerase</fullName>
        <ecNumber evidence="1">2.7.7.49</ecNumber>
    </recommendedName>
</protein>
<dbReference type="Gene3D" id="1.10.340.70">
    <property type="match status" value="1"/>
</dbReference>
<dbReference type="OMA" id="CTRINED"/>
<evidence type="ECO:0000259" key="3">
    <source>
        <dbReference type="Pfam" id="PF17921"/>
    </source>
</evidence>
<evidence type="ECO:0000313" key="4">
    <source>
        <dbReference type="WBParaSite" id="HPLM_0000932801-mRNA-1"/>
    </source>
</evidence>
<dbReference type="PANTHER" id="PTHR37984:SF5">
    <property type="entry name" value="PROTEIN NYNRIN-LIKE"/>
    <property type="match status" value="1"/>
</dbReference>
<dbReference type="AlphaFoldDB" id="A0A0N4WF65"/>
<dbReference type="Pfam" id="PF17921">
    <property type="entry name" value="Integrase_H2C2"/>
    <property type="match status" value="1"/>
</dbReference>
<reference evidence="4" key="1">
    <citation type="submission" date="2017-02" db="UniProtKB">
        <authorList>
            <consortium name="WormBaseParasite"/>
        </authorList>
    </citation>
    <scope>IDENTIFICATION</scope>
</reference>
<feature type="region of interest" description="Disordered" evidence="2">
    <location>
        <begin position="174"/>
        <end position="214"/>
    </location>
</feature>
<organism evidence="4">
    <name type="scientific">Haemonchus placei</name>
    <name type="common">Barber's pole worm</name>
    <dbReference type="NCBI Taxonomy" id="6290"/>
    <lineage>
        <taxon>Eukaryota</taxon>
        <taxon>Metazoa</taxon>
        <taxon>Ecdysozoa</taxon>
        <taxon>Nematoda</taxon>
        <taxon>Chromadorea</taxon>
        <taxon>Rhabditida</taxon>
        <taxon>Rhabditina</taxon>
        <taxon>Rhabditomorpha</taxon>
        <taxon>Strongyloidea</taxon>
        <taxon>Trichostrongylidae</taxon>
        <taxon>Haemonchus</taxon>
    </lineage>
</organism>
<feature type="compositionally biased region" description="Basic residues" evidence="2">
    <location>
        <begin position="200"/>
        <end position="214"/>
    </location>
</feature>
<dbReference type="InterPro" id="IPR050951">
    <property type="entry name" value="Retrovirus_Pol_polyprotein"/>
</dbReference>
<dbReference type="EC" id="2.7.7.49" evidence="1"/>